<dbReference type="AlphaFoldDB" id="A0A8J4QJE4"/>
<reference evidence="3" key="1">
    <citation type="submission" date="2020-03" db="EMBL/GenBank/DDBJ databases">
        <title>Castanea mollissima Vanexum genome sequencing.</title>
        <authorList>
            <person name="Staton M."/>
        </authorList>
    </citation>
    <scope>NUCLEOTIDE SEQUENCE</scope>
    <source>
        <tissue evidence="3">Leaf</tissue>
    </source>
</reference>
<feature type="region of interest" description="Disordered" evidence="1">
    <location>
        <begin position="109"/>
        <end position="181"/>
    </location>
</feature>
<feature type="transmembrane region" description="Helical" evidence="2">
    <location>
        <begin position="259"/>
        <end position="285"/>
    </location>
</feature>
<evidence type="ECO:0000256" key="1">
    <source>
        <dbReference type="SAM" id="MobiDB-lite"/>
    </source>
</evidence>
<dbReference type="Proteomes" id="UP000737018">
    <property type="component" value="Unassembled WGS sequence"/>
</dbReference>
<evidence type="ECO:0000313" key="4">
    <source>
        <dbReference type="Proteomes" id="UP000737018"/>
    </source>
</evidence>
<keyword evidence="2" id="KW-0472">Membrane</keyword>
<name>A0A8J4QJE4_9ROSI</name>
<keyword evidence="4" id="KW-1185">Reference proteome</keyword>
<organism evidence="3 4">
    <name type="scientific">Castanea mollissima</name>
    <name type="common">Chinese chestnut</name>
    <dbReference type="NCBI Taxonomy" id="60419"/>
    <lineage>
        <taxon>Eukaryota</taxon>
        <taxon>Viridiplantae</taxon>
        <taxon>Streptophyta</taxon>
        <taxon>Embryophyta</taxon>
        <taxon>Tracheophyta</taxon>
        <taxon>Spermatophyta</taxon>
        <taxon>Magnoliopsida</taxon>
        <taxon>eudicotyledons</taxon>
        <taxon>Gunneridae</taxon>
        <taxon>Pentapetalae</taxon>
        <taxon>rosids</taxon>
        <taxon>fabids</taxon>
        <taxon>Fagales</taxon>
        <taxon>Fagaceae</taxon>
        <taxon>Castanea</taxon>
    </lineage>
</organism>
<keyword evidence="2" id="KW-1133">Transmembrane helix</keyword>
<feature type="compositionally biased region" description="Gly residues" evidence="1">
    <location>
        <begin position="114"/>
        <end position="126"/>
    </location>
</feature>
<feature type="compositionally biased region" description="Gly residues" evidence="1">
    <location>
        <begin position="133"/>
        <end position="149"/>
    </location>
</feature>
<comment type="caution">
    <text evidence="3">The sequence shown here is derived from an EMBL/GenBank/DDBJ whole genome shotgun (WGS) entry which is preliminary data.</text>
</comment>
<dbReference type="EMBL" id="JRKL02004429">
    <property type="protein sequence ID" value="KAF3952626.1"/>
    <property type="molecule type" value="Genomic_DNA"/>
</dbReference>
<feature type="transmembrane region" description="Helical" evidence="2">
    <location>
        <begin position="227"/>
        <end position="247"/>
    </location>
</feature>
<accession>A0A8J4QJE4</accession>
<evidence type="ECO:0000313" key="3">
    <source>
        <dbReference type="EMBL" id="KAF3952626.1"/>
    </source>
</evidence>
<evidence type="ECO:0000256" key="2">
    <source>
        <dbReference type="SAM" id="Phobius"/>
    </source>
</evidence>
<keyword evidence="2" id="KW-0812">Transmembrane</keyword>
<protein>
    <submittedName>
        <fullName evidence="3">Uncharacterized protein</fullName>
    </submittedName>
</protein>
<sequence length="286" mass="29829">MADLELAEISETAPSALVTPPRFFSGCVQLPKFFSVVNPLQKVVSSPMAMAIRRSHSSVATVVVCKPKSIGHHYKDPFLPEAHSDSLWASRDRLDEAYPSLGGICILSNQGESSGSGSGSGSGGGAGEERNGGNQGIGGDVGGGGGQREGIGNERRGNRGRNHGGANGGGDDDGDDRGGWVGYIGGERGPMGPGPLRREEIQLGLNVQMIGTLESFDIRDLPARAKIFRVVSLAFHSVAFVVLSASIGQRRTSPRLASILSWIGSFATLLGFISMIAMAFSASFIA</sequence>
<proteinExistence type="predicted"/>
<gene>
    <name evidence="3" type="ORF">CMV_021841</name>
</gene>